<proteinExistence type="predicted"/>
<dbReference type="SMART" id="SM00065">
    <property type="entry name" value="GAF"/>
    <property type="match status" value="1"/>
</dbReference>
<feature type="domain" description="GGDEF" evidence="1">
    <location>
        <begin position="203"/>
        <end position="332"/>
    </location>
</feature>
<sequence>MAVPSLENGVKKPCNPVDEESRIEILRSFDILDTPAEERFDRLTRLARRLFGVPIALVSLVDHDRQWFKSHAGLEASETPRDISFCGHAILGSDVFIVRDTLEDERFADNPLVAGGPRIRFYAGCPITDMAHHNLGTFCIIDHTPREPSAEDIAALKDLAAIAERELAMVKLATRDELTNLSNRRGFMGLAQHSLDLCTRYEMPATLVFIDLCKFKDINDAHGHQEGDLALAAFAEILGGSSRRADIIARLGGDEFVALLPNATIQTAECYIARLGETLSRYNRDADRGYEIQFTHGIVAFHAERHETIEALLAEGDALMYEEKGQDEAERA</sequence>
<dbReference type="EMBL" id="CP018139">
    <property type="protein sequence ID" value="APE29633.1"/>
    <property type="molecule type" value="Genomic_DNA"/>
</dbReference>
<protein>
    <submittedName>
        <fullName evidence="2">GGDEF domain-containing protein</fullName>
    </submittedName>
</protein>
<dbReference type="Proteomes" id="UP000181985">
    <property type="component" value="Chromosome"/>
</dbReference>
<dbReference type="InterPro" id="IPR003018">
    <property type="entry name" value="GAF"/>
</dbReference>
<dbReference type="Gene3D" id="3.30.450.40">
    <property type="match status" value="1"/>
</dbReference>
<dbReference type="Gene3D" id="3.30.70.270">
    <property type="match status" value="1"/>
</dbReference>
<organism evidence="2 3">
    <name type="scientific">Halomonas aestuarii</name>
    <dbReference type="NCBI Taxonomy" id="1897729"/>
    <lineage>
        <taxon>Bacteria</taxon>
        <taxon>Pseudomonadati</taxon>
        <taxon>Pseudomonadota</taxon>
        <taxon>Gammaproteobacteria</taxon>
        <taxon>Oceanospirillales</taxon>
        <taxon>Halomonadaceae</taxon>
        <taxon>Halomonas</taxon>
    </lineage>
</organism>
<accession>A0A1J0VC79</accession>
<dbReference type="CDD" id="cd01949">
    <property type="entry name" value="GGDEF"/>
    <property type="match status" value="1"/>
</dbReference>
<dbReference type="InterPro" id="IPR029787">
    <property type="entry name" value="Nucleotide_cyclase"/>
</dbReference>
<dbReference type="InterPro" id="IPR043128">
    <property type="entry name" value="Rev_trsase/Diguanyl_cyclase"/>
</dbReference>
<evidence type="ECO:0000313" key="2">
    <source>
        <dbReference type="EMBL" id="APE29633.1"/>
    </source>
</evidence>
<dbReference type="NCBIfam" id="TIGR00254">
    <property type="entry name" value="GGDEF"/>
    <property type="match status" value="1"/>
</dbReference>
<dbReference type="PANTHER" id="PTHR43102:SF2">
    <property type="entry name" value="GAF DOMAIN-CONTAINING PROTEIN"/>
    <property type="match status" value="1"/>
</dbReference>
<name>A0A1J0VC79_9GAMM</name>
<dbReference type="InterPro" id="IPR000160">
    <property type="entry name" value="GGDEF_dom"/>
</dbReference>
<dbReference type="SMART" id="SM00267">
    <property type="entry name" value="GGDEF"/>
    <property type="match status" value="1"/>
</dbReference>
<dbReference type="AlphaFoldDB" id="A0A1J0VC79"/>
<dbReference type="OrthoDB" id="9812358at2"/>
<dbReference type="KEGG" id="hsi:BOX17_00880"/>
<dbReference type="InterPro" id="IPR029016">
    <property type="entry name" value="GAF-like_dom_sf"/>
</dbReference>
<gene>
    <name evidence="2" type="ORF">BOX17_00880</name>
</gene>
<evidence type="ECO:0000313" key="3">
    <source>
        <dbReference type="Proteomes" id="UP000181985"/>
    </source>
</evidence>
<evidence type="ECO:0000259" key="1">
    <source>
        <dbReference type="PROSITE" id="PS50887"/>
    </source>
</evidence>
<dbReference type="PANTHER" id="PTHR43102">
    <property type="entry name" value="SLR1143 PROTEIN"/>
    <property type="match status" value="1"/>
</dbReference>
<dbReference type="SUPFAM" id="SSF55781">
    <property type="entry name" value="GAF domain-like"/>
    <property type="match status" value="1"/>
</dbReference>
<reference evidence="3" key="1">
    <citation type="submission" date="2016-11" db="EMBL/GenBank/DDBJ databases">
        <title>Halolamina sediminis sp. nov., an extremely halophilic archaeon isolated from solar salt.</title>
        <authorList>
            <person name="Koh H.-W."/>
            <person name="Rani S."/>
            <person name="Park S.-J."/>
        </authorList>
    </citation>
    <scope>NUCLEOTIDE SEQUENCE [LARGE SCALE GENOMIC DNA]</scope>
    <source>
        <strain evidence="3">Hb3</strain>
    </source>
</reference>
<dbReference type="PROSITE" id="PS50887">
    <property type="entry name" value="GGDEF"/>
    <property type="match status" value="1"/>
</dbReference>
<dbReference type="Pfam" id="PF00990">
    <property type="entry name" value="GGDEF"/>
    <property type="match status" value="1"/>
</dbReference>
<dbReference type="Pfam" id="PF01590">
    <property type="entry name" value="GAF"/>
    <property type="match status" value="1"/>
</dbReference>
<keyword evidence="3" id="KW-1185">Reference proteome</keyword>
<dbReference type="SUPFAM" id="SSF55073">
    <property type="entry name" value="Nucleotide cyclase"/>
    <property type="match status" value="1"/>
</dbReference>